<dbReference type="CDD" id="cd07731">
    <property type="entry name" value="ComA-like_MBL-fold"/>
    <property type="match status" value="1"/>
</dbReference>
<dbReference type="InterPro" id="IPR001279">
    <property type="entry name" value="Metallo-B-lactamas"/>
</dbReference>
<dbReference type="InterPro" id="IPR035681">
    <property type="entry name" value="ComA-like_MBL"/>
</dbReference>
<dbReference type="InterPro" id="IPR036866">
    <property type="entry name" value="RibonucZ/Hydroxyglut_hydro"/>
</dbReference>
<dbReference type="OrthoDB" id="9761531at2"/>
<proteinExistence type="predicted"/>
<dbReference type="SUPFAM" id="SSF56281">
    <property type="entry name" value="Metallo-hydrolase/oxidoreductase"/>
    <property type="match status" value="1"/>
</dbReference>
<evidence type="ECO:0000313" key="3">
    <source>
        <dbReference type="Proteomes" id="UP000317863"/>
    </source>
</evidence>
<dbReference type="GO" id="GO:0016787">
    <property type="term" value="F:hydrolase activity"/>
    <property type="evidence" value="ECO:0007669"/>
    <property type="project" value="UniProtKB-KW"/>
</dbReference>
<dbReference type="EMBL" id="SGJB01000020">
    <property type="protein sequence ID" value="TQQ83915.1"/>
    <property type="molecule type" value="Genomic_DNA"/>
</dbReference>
<keyword evidence="2" id="KW-0378">Hydrolase</keyword>
<dbReference type="InterPro" id="IPR052159">
    <property type="entry name" value="Competence_DNA_uptake"/>
</dbReference>
<dbReference type="PANTHER" id="PTHR30619:SF7">
    <property type="entry name" value="BETA-LACTAMASE DOMAIN PROTEIN"/>
    <property type="match status" value="1"/>
</dbReference>
<organism evidence="2 3">
    <name type="scientific">Peptacetobacter hominis</name>
    <dbReference type="NCBI Taxonomy" id="2743610"/>
    <lineage>
        <taxon>Bacteria</taxon>
        <taxon>Bacillati</taxon>
        <taxon>Bacillota</taxon>
        <taxon>Clostridia</taxon>
        <taxon>Peptostreptococcales</taxon>
        <taxon>Peptostreptococcaceae</taxon>
        <taxon>Peptacetobacter</taxon>
    </lineage>
</organism>
<accession>A0A544QTA5</accession>
<protein>
    <submittedName>
        <fullName evidence="2">MBL fold metallo-hydrolase</fullName>
    </submittedName>
</protein>
<comment type="caution">
    <text evidence="2">The sequence shown here is derived from an EMBL/GenBank/DDBJ whole genome shotgun (WGS) entry which is preliminary data.</text>
</comment>
<name>A0A544QTA5_9FIRM</name>
<reference evidence="2 3" key="1">
    <citation type="submission" date="2019-02" db="EMBL/GenBank/DDBJ databases">
        <title>Peptostreptococcaceae bacterium ZHW00191 nov., a new bacterium isolated from the human gut.</title>
        <authorList>
            <person name="Zhou H.-W."/>
            <person name="Chen X.-J."/>
        </authorList>
    </citation>
    <scope>NUCLEOTIDE SEQUENCE [LARGE SCALE GENOMIC DNA]</scope>
    <source>
        <strain evidence="2 3">ZHW00191</strain>
    </source>
</reference>
<dbReference type="RefSeq" id="WP_142536675.1">
    <property type="nucleotide sequence ID" value="NZ_SGJB01000020.1"/>
</dbReference>
<dbReference type="AlphaFoldDB" id="A0A544QTA5"/>
<gene>
    <name evidence="2" type="ORF">EXD82_09480</name>
</gene>
<sequence length="366" mass="40617">MIKNSIKILLTSLLSITLLLSGCSSDKEDLSDYDKLDSSYSTTSDKINDSETGKAEIHFIDTGNSDAILIKEGSDAMLIDAGDNDDEDRIVDYLNNNGVEELKYVIATHAHADHIGGLDSVIENIKVDRVFISNGDSETKTYRDFVNAMAEKNLDPSVPLENKKFYLGKSYFEVFNTNGGSDTNNESLVILYTCGNSKTLLMGDAEKEVEYEIINKMPDVDILKLGHHGSSTSTTEAFLDKVNPEYTVILCGKNNDYGHPHKETIEKLKKRNLKPYRTDECGNIVFYINEDGIQTDSIPGDYLTGNKDETESNTSNSGSIVYWTKNGKVYHSNKNCDGLKNSKSINSGTIEDSGKERLCKICEKNK</sequence>
<dbReference type="PANTHER" id="PTHR30619">
    <property type="entry name" value="DNA INTERNALIZATION/COMPETENCE PROTEIN COMEC/REC2"/>
    <property type="match status" value="1"/>
</dbReference>
<dbReference type="Proteomes" id="UP000317863">
    <property type="component" value="Unassembled WGS sequence"/>
</dbReference>
<dbReference type="SMART" id="SM00849">
    <property type="entry name" value="Lactamase_B"/>
    <property type="match status" value="1"/>
</dbReference>
<dbReference type="PROSITE" id="PS51257">
    <property type="entry name" value="PROKAR_LIPOPROTEIN"/>
    <property type="match status" value="1"/>
</dbReference>
<evidence type="ECO:0000313" key="2">
    <source>
        <dbReference type="EMBL" id="TQQ83915.1"/>
    </source>
</evidence>
<dbReference type="Gene3D" id="3.60.15.10">
    <property type="entry name" value="Ribonuclease Z/Hydroxyacylglutathione hydrolase-like"/>
    <property type="match status" value="1"/>
</dbReference>
<dbReference type="Pfam" id="PF00753">
    <property type="entry name" value="Lactamase_B"/>
    <property type="match status" value="1"/>
</dbReference>
<keyword evidence="3" id="KW-1185">Reference proteome</keyword>
<feature type="domain" description="Metallo-beta-lactamase" evidence="1">
    <location>
        <begin position="64"/>
        <end position="253"/>
    </location>
</feature>
<evidence type="ECO:0000259" key="1">
    <source>
        <dbReference type="SMART" id="SM00849"/>
    </source>
</evidence>